<keyword evidence="10" id="KW-1185">Reference proteome</keyword>
<feature type="transmembrane region" description="Helical" evidence="8">
    <location>
        <begin position="160"/>
        <end position="181"/>
    </location>
</feature>
<comment type="subcellular location">
    <subcellularLocation>
        <location evidence="1">Cell membrane</location>
        <topology evidence="1">Multi-pass membrane protein</topology>
    </subcellularLocation>
</comment>
<dbReference type="PANTHER" id="PTHR30472:SF37">
    <property type="entry name" value="FE(3+) DICITRATE TRANSPORT SYSTEM PERMEASE PROTEIN FECD-RELATED"/>
    <property type="match status" value="1"/>
</dbReference>
<keyword evidence="7 8" id="KW-0472">Membrane</keyword>
<dbReference type="InterPro" id="IPR037294">
    <property type="entry name" value="ABC_BtuC-like"/>
</dbReference>
<sequence length="692" mass="69758">MSTEVLTPSVPDTPLRRLGTAGVFLLALAAVVLVAAVHVTQGTSSVGALDLLALPFGGSDEAARVLLASRLPRLLAGVCVGVALGVAGALLQAIARNAMASPDTLAVSAGAYLAVVAGSVVGLTLPVPVSGALALIGGLAAAALVLALSSGGRTGTTRLILAGTATALAFSSLTNLLMILFEQETTGLFAWGSGSLVQTDLNAVTQLGPVIAVGLGAAVLAGPRLDILGLGDDTATVLGVNVPRLRLWLTMLAVLLAASAVTIAGPIGFVGLCAPVIVRLLPRSIPGLHRSRTMLPLAGLVGVLVVLGSDIALRAVLGAQAGVEVPPGVVTTVFGAAVMIWLARRYRDAGPTRRPPEARTGASRSRGAFLAVVAAGVVLLVGALVLGLLGGDRWLLTGDVVNWLQGRSGRALTFVLDQRWPRVAAAALAGVALAVAGAAVQAVCRNPLAEPGVLGVTAGAGVGAITLLTLAPMAGIWTMSAAAGAGALIAFAVVYGLSWRGGLSSDRLVLIGVGVQYACTSIIVLIIVLSDPWNTAKALTWLSGSTYGRVPAQLIPVALALVVTVPLLVWLRRDLDLLSLDEDTPRVLGVPLEPVRLTALACAVLLTSTAVSAVGVVGFVGLVAPHAARALVGAHHNRVLPVAALLGALLVSLADTLGRTVIAPAQVPAGLVTALIGTPYFVYLLWRARPST</sequence>
<proteinExistence type="inferred from homology"/>
<reference evidence="9" key="1">
    <citation type="submission" date="2022-11" db="EMBL/GenBank/DDBJ databases">
        <title>Nonomuraea corallina sp. nov., a new species of the genus Nonomuraea isolated from sea side sediment in Thai sea.</title>
        <authorList>
            <person name="Ngamcharungchit C."/>
            <person name="Matsumoto A."/>
            <person name="Suriyachadkun C."/>
            <person name="Panbangred W."/>
            <person name="Inahashi Y."/>
            <person name="Intra B."/>
        </authorList>
    </citation>
    <scope>NUCLEOTIDE SEQUENCE</scope>
    <source>
        <strain evidence="9">MCN248</strain>
    </source>
</reference>
<feature type="transmembrane region" description="Helical" evidence="8">
    <location>
        <begin position="74"/>
        <end position="93"/>
    </location>
</feature>
<protein>
    <submittedName>
        <fullName evidence="9">Iron ABC transporter permease</fullName>
    </submittedName>
</protein>
<feature type="transmembrane region" description="Helical" evidence="8">
    <location>
        <begin position="367"/>
        <end position="389"/>
    </location>
</feature>
<dbReference type="Gene3D" id="1.10.3470.10">
    <property type="entry name" value="ABC transporter involved in vitamin B12 uptake, BtuC"/>
    <property type="match status" value="2"/>
</dbReference>
<dbReference type="NCBIfam" id="NF007867">
    <property type="entry name" value="PRK10577.1-3"/>
    <property type="match status" value="1"/>
</dbReference>
<keyword evidence="6 8" id="KW-1133">Transmembrane helix</keyword>
<name>A0ABT4SDD4_9ACTN</name>
<feature type="transmembrane region" description="Helical" evidence="8">
    <location>
        <begin position="420"/>
        <end position="440"/>
    </location>
</feature>
<evidence type="ECO:0000313" key="10">
    <source>
        <dbReference type="Proteomes" id="UP001144036"/>
    </source>
</evidence>
<feature type="transmembrane region" description="Helical" evidence="8">
    <location>
        <begin position="452"/>
        <end position="470"/>
    </location>
</feature>
<comment type="similarity">
    <text evidence="2">Belongs to the binding-protein-dependent transport system permease family. FecCD subfamily.</text>
</comment>
<dbReference type="PANTHER" id="PTHR30472">
    <property type="entry name" value="FERRIC ENTEROBACTIN TRANSPORT SYSTEM PERMEASE PROTEIN"/>
    <property type="match status" value="1"/>
</dbReference>
<feature type="transmembrane region" description="Helical" evidence="8">
    <location>
        <begin position="476"/>
        <end position="497"/>
    </location>
</feature>
<feature type="transmembrane region" description="Helical" evidence="8">
    <location>
        <begin position="597"/>
        <end position="619"/>
    </location>
</feature>
<evidence type="ECO:0000256" key="8">
    <source>
        <dbReference type="SAM" id="Phobius"/>
    </source>
</evidence>
<keyword evidence="5 8" id="KW-0812">Transmembrane</keyword>
<feature type="transmembrane region" description="Helical" evidence="8">
    <location>
        <begin position="293"/>
        <end position="313"/>
    </location>
</feature>
<accession>A0ABT4SDD4</accession>
<dbReference type="Proteomes" id="UP001144036">
    <property type="component" value="Unassembled WGS sequence"/>
</dbReference>
<dbReference type="RefSeq" id="WP_270155993.1">
    <property type="nucleotide sequence ID" value="NZ_JAPNNL010000061.1"/>
</dbReference>
<comment type="caution">
    <text evidence="9">The sequence shown here is derived from an EMBL/GenBank/DDBJ whole genome shotgun (WGS) entry which is preliminary data.</text>
</comment>
<evidence type="ECO:0000313" key="9">
    <source>
        <dbReference type="EMBL" id="MDA0635155.1"/>
    </source>
</evidence>
<feature type="transmembrane region" description="Helical" evidence="8">
    <location>
        <begin position="21"/>
        <end position="39"/>
    </location>
</feature>
<keyword evidence="3" id="KW-0813">Transport</keyword>
<evidence type="ECO:0000256" key="1">
    <source>
        <dbReference type="ARBA" id="ARBA00004651"/>
    </source>
</evidence>
<feature type="transmembrane region" description="Helical" evidence="8">
    <location>
        <begin position="131"/>
        <end position="148"/>
    </location>
</feature>
<dbReference type="InterPro" id="IPR000522">
    <property type="entry name" value="ABC_transptr_permease_BtuC"/>
</dbReference>
<dbReference type="Pfam" id="PF01032">
    <property type="entry name" value="FecCD"/>
    <property type="match status" value="2"/>
</dbReference>
<evidence type="ECO:0000256" key="4">
    <source>
        <dbReference type="ARBA" id="ARBA00022475"/>
    </source>
</evidence>
<feature type="transmembrane region" description="Helical" evidence="8">
    <location>
        <begin position="509"/>
        <end position="530"/>
    </location>
</feature>
<evidence type="ECO:0000256" key="5">
    <source>
        <dbReference type="ARBA" id="ARBA00022692"/>
    </source>
</evidence>
<gene>
    <name evidence="9" type="ORF">OUY22_17185</name>
</gene>
<dbReference type="EMBL" id="JAPNNL010000061">
    <property type="protein sequence ID" value="MDA0635155.1"/>
    <property type="molecule type" value="Genomic_DNA"/>
</dbReference>
<organism evidence="9 10">
    <name type="scientific">Nonomuraea corallina</name>
    <dbReference type="NCBI Taxonomy" id="2989783"/>
    <lineage>
        <taxon>Bacteria</taxon>
        <taxon>Bacillati</taxon>
        <taxon>Actinomycetota</taxon>
        <taxon>Actinomycetes</taxon>
        <taxon>Streptosporangiales</taxon>
        <taxon>Streptosporangiaceae</taxon>
        <taxon>Nonomuraea</taxon>
    </lineage>
</organism>
<keyword evidence="4" id="KW-1003">Cell membrane</keyword>
<feature type="transmembrane region" description="Helical" evidence="8">
    <location>
        <begin position="550"/>
        <end position="571"/>
    </location>
</feature>
<feature type="transmembrane region" description="Helical" evidence="8">
    <location>
        <begin position="325"/>
        <end position="346"/>
    </location>
</feature>
<dbReference type="CDD" id="cd06550">
    <property type="entry name" value="TM_ABC_iron-siderophores_like"/>
    <property type="match status" value="2"/>
</dbReference>
<evidence type="ECO:0000256" key="3">
    <source>
        <dbReference type="ARBA" id="ARBA00022448"/>
    </source>
</evidence>
<feature type="transmembrane region" description="Helical" evidence="8">
    <location>
        <begin position="105"/>
        <end position="125"/>
    </location>
</feature>
<evidence type="ECO:0000256" key="6">
    <source>
        <dbReference type="ARBA" id="ARBA00022989"/>
    </source>
</evidence>
<feature type="transmembrane region" description="Helical" evidence="8">
    <location>
        <begin position="248"/>
        <end position="281"/>
    </location>
</feature>
<evidence type="ECO:0000256" key="2">
    <source>
        <dbReference type="ARBA" id="ARBA00007935"/>
    </source>
</evidence>
<feature type="transmembrane region" description="Helical" evidence="8">
    <location>
        <begin position="669"/>
        <end position="686"/>
    </location>
</feature>
<dbReference type="SUPFAM" id="SSF81345">
    <property type="entry name" value="ABC transporter involved in vitamin B12 uptake, BtuC"/>
    <property type="match status" value="2"/>
</dbReference>
<evidence type="ECO:0000256" key="7">
    <source>
        <dbReference type="ARBA" id="ARBA00023136"/>
    </source>
</evidence>